<organism evidence="1 2">
    <name type="scientific">Brevibacillus laterosporus</name>
    <name type="common">Bacillus laterosporus</name>
    <dbReference type="NCBI Taxonomy" id="1465"/>
    <lineage>
        <taxon>Bacteria</taxon>
        <taxon>Bacillati</taxon>
        <taxon>Bacillota</taxon>
        <taxon>Bacilli</taxon>
        <taxon>Bacillales</taxon>
        <taxon>Paenibacillaceae</taxon>
        <taxon>Brevibacillus</taxon>
    </lineage>
</organism>
<dbReference type="Proteomes" id="UP000319432">
    <property type="component" value="Chromosome"/>
</dbReference>
<dbReference type="EMBL" id="CP033464">
    <property type="protein sequence ID" value="QDX94581.1"/>
    <property type="molecule type" value="Genomic_DNA"/>
</dbReference>
<evidence type="ECO:0000313" key="1">
    <source>
        <dbReference type="EMBL" id="QDX94581.1"/>
    </source>
</evidence>
<reference evidence="1 2" key="1">
    <citation type="submission" date="2018-11" db="EMBL/GenBank/DDBJ databases">
        <title>Phylogenetic determinants of toxin gene distribution in genomes of Brevibacillus laterosporus.</title>
        <authorList>
            <person name="Glare T.R."/>
            <person name="Durrant A."/>
            <person name="Berry C."/>
            <person name="Palma L."/>
            <person name="Ormskirk M."/>
            <person name="Cox M.O."/>
        </authorList>
    </citation>
    <scope>NUCLEOTIDE SEQUENCE [LARGE SCALE GENOMIC DNA]</scope>
    <source>
        <strain evidence="1 2">1821L</strain>
    </source>
</reference>
<keyword evidence="2" id="KW-1185">Reference proteome</keyword>
<dbReference type="OrthoDB" id="2943851at2"/>
<proteinExistence type="predicted"/>
<gene>
    <name evidence="1" type="ORF">EEL30_21270</name>
</gene>
<protein>
    <submittedName>
        <fullName evidence="1">Uncharacterized protein</fullName>
    </submittedName>
</protein>
<accession>A0A502I7S3</accession>
<name>A0A502I7S3_BRELA</name>
<sequence>MKKLAGLALSTMLALSAFSIVPEAYAKELNKEKEDTISVVKDYMDKHVPELIHDLEKLKSKKIENSEEIEKVIEEHYKKFPAPQEMNDSSLSVEDVFPEKSKALKLYNAKNKNKFSVGNFMEKHNSPAGYGQFIDFNKKDGELVVYVGDAGEVIIQSLSTIEEPSLNAKEVKASATAKKTERKESRYEFYNGWGLKALEVWAKGQFEYDGKKVKAVYNDGDWKKYVGGTILTVDERALGKVRNFSEEKEEYCEVYTRLRAEGIIGWKYFGITLNTEIFEVYVGSTVKGSTYGGINEL</sequence>
<dbReference type="AlphaFoldDB" id="A0A502I7S3"/>
<evidence type="ECO:0000313" key="2">
    <source>
        <dbReference type="Proteomes" id="UP000319432"/>
    </source>
</evidence>